<dbReference type="PROSITE" id="PS50835">
    <property type="entry name" value="IG_LIKE"/>
    <property type="match status" value="1"/>
</dbReference>
<evidence type="ECO:0000256" key="1">
    <source>
        <dbReference type="ARBA" id="ARBA00023319"/>
    </source>
</evidence>
<evidence type="ECO:0000259" key="3">
    <source>
        <dbReference type="PROSITE" id="PS50853"/>
    </source>
</evidence>
<dbReference type="SMART" id="SM00060">
    <property type="entry name" value="FN3"/>
    <property type="match status" value="7"/>
</dbReference>
<feature type="domain" description="Ig-like" evidence="2">
    <location>
        <begin position="162"/>
        <end position="230"/>
    </location>
</feature>
<comment type="caution">
    <text evidence="4">The sequence shown here is derived from an EMBL/GenBank/DDBJ whole genome shotgun (WGS) entry which is preliminary data.</text>
</comment>
<feature type="domain" description="Fibronectin type-III" evidence="3">
    <location>
        <begin position="21"/>
        <end position="107"/>
    </location>
</feature>
<evidence type="ECO:0000313" key="4">
    <source>
        <dbReference type="EMBL" id="TRY81819.1"/>
    </source>
</evidence>
<sequence length="880" mass="91885">MSADCSGQRSEVRRIVTGPCAPQNVSANVSCSSNIATVTWGSSPGAELYSVTASSANGLSASCSSVSTSCDLLNLTCGESYSITVKAKAGNCSSGNSSSVQMQTVSVSWSRGNGALSFLMTLECSNGQLYSCRTNETGCDITNVTCGQTCSVKVVSEGRSCNSSVETGPSITTSPCPSTGIQTRLDCRSSSALISWTPGNGSSSFNATLQSTQDLQKYTCFTSSSSCNISSLPCGQHFNVSVMGNGQNCSTCSRPSLTVDTAPCATTQINVSLSCGSDTASVSWTATNGLVSYYLVTAEGDNGRVLTCNSSSTSCSISGLGCSQTYNFSVTAMSADCSGQRSEVRRIITAPCIPRGINGTVDCLTNSAWISWVVNNSTQSYRVLAVGDDGQNYTCISSNSTCNVVDLGCGRSYTFQVMAANAACMSPPSNSFQLDTAPCAMSSIVVVAECYSSLITVQWQSPQRKNSLYIATAVDQNHSVLSCNSSTSSCNLTNVQCGKEYTIVVGASANQCSSIQSPPYKIRTAPCQPTSVQAQTDCQTKNVFLSWDASYVAQSYLLTAIGQKGDLKTCNTTNNNCTLTNLNCSNTYNVSVVASNDNCTSIPSGKVTFQTVPCTPSNLTAIIQCGNSSASLSWVGCRGAVSYIGLAMSENGTTIYCKTTNMSCTLEGLMCGTVYNFTVQATNGICNSSLSAPQTVGAAPCPPGGLRILPRTVVNMTQTLRASWFTTNCPNSEYLLTLKGSLQGNSMALFDLASYWTSRTFFEMPLPCGSSYSATIRARNSAASGQESSAVTGTTVPCAPLNVTFSASLGVVAWNESIYASNYTAYGITPSGRTKLCITSQLHCSVSNFSSGQILVTAQNAAGESEDSLPVLVTVTSELV</sequence>
<dbReference type="Gene3D" id="2.60.40.10">
    <property type="entry name" value="Immunoglobulins"/>
    <property type="match status" value="6"/>
</dbReference>
<organism evidence="4 5">
    <name type="scientific">Danionella cerebrum</name>
    <dbReference type="NCBI Taxonomy" id="2873325"/>
    <lineage>
        <taxon>Eukaryota</taxon>
        <taxon>Metazoa</taxon>
        <taxon>Chordata</taxon>
        <taxon>Craniata</taxon>
        <taxon>Vertebrata</taxon>
        <taxon>Euteleostomi</taxon>
        <taxon>Actinopterygii</taxon>
        <taxon>Neopterygii</taxon>
        <taxon>Teleostei</taxon>
        <taxon>Ostariophysi</taxon>
        <taxon>Cypriniformes</taxon>
        <taxon>Danionidae</taxon>
        <taxon>Danioninae</taxon>
        <taxon>Danionella</taxon>
    </lineage>
</organism>
<dbReference type="Proteomes" id="UP000316079">
    <property type="component" value="Unassembled WGS sequence"/>
</dbReference>
<dbReference type="InterPro" id="IPR013783">
    <property type="entry name" value="Ig-like_fold"/>
</dbReference>
<evidence type="ECO:0000313" key="5">
    <source>
        <dbReference type="Proteomes" id="UP000316079"/>
    </source>
</evidence>
<dbReference type="PANTHER" id="PTHR47135:SF4">
    <property type="match status" value="1"/>
</dbReference>
<dbReference type="SUPFAM" id="SSF49265">
    <property type="entry name" value="Fibronectin type III"/>
    <property type="match status" value="6"/>
</dbReference>
<dbReference type="Pfam" id="PF00041">
    <property type="entry name" value="fn3"/>
    <property type="match status" value="4"/>
</dbReference>
<gene>
    <name evidence="4" type="ORF">DNTS_000526</name>
</gene>
<evidence type="ECO:0000259" key="2">
    <source>
        <dbReference type="PROSITE" id="PS50835"/>
    </source>
</evidence>
<dbReference type="OrthoDB" id="9908419at2759"/>
<dbReference type="InterPro" id="IPR007110">
    <property type="entry name" value="Ig-like_dom"/>
</dbReference>
<dbReference type="InterPro" id="IPR036116">
    <property type="entry name" value="FN3_sf"/>
</dbReference>
<dbReference type="PANTHER" id="PTHR47135">
    <property type="entry name" value="FIBRONECTIN TYPE III DOMAIN-CONTAINING PROTEIN 7"/>
    <property type="match status" value="1"/>
</dbReference>
<keyword evidence="5" id="KW-1185">Reference proteome</keyword>
<feature type="domain" description="Fibronectin type-III" evidence="3">
    <location>
        <begin position="525"/>
        <end position="614"/>
    </location>
</feature>
<dbReference type="EMBL" id="SRMA01026594">
    <property type="protein sequence ID" value="TRY81819.1"/>
    <property type="molecule type" value="Genomic_DNA"/>
</dbReference>
<dbReference type="InterPro" id="IPR003961">
    <property type="entry name" value="FN3_dom"/>
</dbReference>
<feature type="domain" description="Fibronectin type-III" evidence="3">
    <location>
        <begin position="702"/>
        <end position="798"/>
    </location>
</feature>
<reference evidence="4 5" key="1">
    <citation type="journal article" date="2019" name="Sci. Data">
        <title>Hybrid genome assembly and annotation of Danionella translucida.</title>
        <authorList>
            <person name="Kadobianskyi M."/>
            <person name="Schulze L."/>
            <person name="Schuelke M."/>
            <person name="Judkewitz B."/>
        </authorList>
    </citation>
    <scope>NUCLEOTIDE SEQUENCE [LARGE SCALE GENOMIC DNA]</scope>
    <source>
        <strain evidence="4 5">Bolton</strain>
    </source>
</reference>
<feature type="domain" description="Fibronectin type-III" evidence="3">
    <location>
        <begin position="353"/>
        <end position="439"/>
    </location>
</feature>
<proteinExistence type="predicted"/>
<feature type="domain" description="Fibronectin type-III" evidence="3">
    <location>
        <begin position="265"/>
        <end position="352"/>
    </location>
</feature>
<evidence type="ECO:0008006" key="6">
    <source>
        <dbReference type="Google" id="ProtNLM"/>
    </source>
</evidence>
<protein>
    <recommendedName>
        <fullName evidence="6">Fibronectin type III domain-containing protein 7</fullName>
    </recommendedName>
</protein>
<feature type="domain" description="Fibronectin type-III" evidence="3">
    <location>
        <begin position="615"/>
        <end position="701"/>
    </location>
</feature>
<keyword evidence="1" id="KW-0393">Immunoglobulin domain</keyword>
<dbReference type="CDD" id="cd00063">
    <property type="entry name" value="FN3"/>
    <property type="match status" value="1"/>
</dbReference>
<dbReference type="PROSITE" id="PS50853">
    <property type="entry name" value="FN3"/>
    <property type="match status" value="6"/>
</dbReference>
<accession>A0A553PVU8</accession>
<name>A0A553PVU8_9TELE</name>
<dbReference type="AlphaFoldDB" id="A0A553PVU8"/>